<evidence type="ECO:0008006" key="4">
    <source>
        <dbReference type="Google" id="ProtNLM"/>
    </source>
</evidence>
<dbReference type="RefSeq" id="XP_007833825.1">
    <property type="nucleotide sequence ID" value="XM_007835634.1"/>
</dbReference>
<keyword evidence="1" id="KW-0732">Signal</keyword>
<dbReference type="OrthoDB" id="4771671at2759"/>
<dbReference type="KEGG" id="pfy:PFICI_07053"/>
<dbReference type="EMBL" id="KI912112">
    <property type="protein sequence ID" value="ETS82051.1"/>
    <property type="molecule type" value="Genomic_DNA"/>
</dbReference>
<feature type="signal peptide" evidence="1">
    <location>
        <begin position="1"/>
        <end position="17"/>
    </location>
</feature>
<organism evidence="2 3">
    <name type="scientific">Pestalotiopsis fici (strain W106-1 / CGMCC3.15140)</name>
    <dbReference type="NCBI Taxonomy" id="1229662"/>
    <lineage>
        <taxon>Eukaryota</taxon>
        <taxon>Fungi</taxon>
        <taxon>Dikarya</taxon>
        <taxon>Ascomycota</taxon>
        <taxon>Pezizomycotina</taxon>
        <taxon>Sordariomycetes</taxon>
        <taxon>Xylariomycetidae</taxon>
        <taxon>Amphisphaeriales</taxon>
        <taxon>Sporocadaceae</taxon>
        <taxon>Pestalotiopsis</taxon>
    </lineage>
</organism>
<evidence type="ECO:0000313" key="2">
    <source>
        <dbReference type="EMBL" id="ETS82051.1"/>
    </source>
</evidence>
<dbReference type="InParanoid" id="W3XA49"/>
<name>W3XA49_PESFW</name>
<sequence>MHATLTTVLTCAAAASAAAVVQQPRQETGILAEITAWKAISSCADDANAPDLSFYITNSSVAGCVQLPYVVESIQLAALHQGPYLVSFYTDYDCANVTRGTTVSEVGNCLHSNIGPWASLEITTY</sequence>
<dbReference type="HOGENOM" id="CLU_1993416_0_0_1"/>
<accession>W3XA49</accession>
<feature type="chain" id="PRO_5004834343" description="Ecp2 effector protein domain-containing protein" evidence="1">
    <location>
        <begin position="18"/>
        <end position="125"/>
    </location>
</feature>
<dbReference type="GeneID" id="19272066"/>
<dbReference type="AlphaFoldDB" id="W3XA49"/>
<reference evidence="3" key="1">
    <citation type="journal article" date="2015" name="BMC Genomics">
        <title>Genomic and transcriptomic analysis of the endophytic fungus Pestalotiopsis fici reveals its lifestyle and high potential for synthesis of natural products.</title>
        <authorList>
            <person name="Wang X."/>
            <person name="Zhang X."/>
            <person name="Liu L."/>
            <person name="Xiang M."/>
            <person name="Wang W."/>
            <person name="Sun X."/>
            <person name="Che Y."/>
            <person name="Guo L."/>
            <person name="Liu G."/>
            <person name="Guo L."/>
            <person name="Wang C."/>
            <person name="Yin W.B."/>
            <person name="Stadler M."/>
            <person name="Zhang X."/>
            <person name="Liu X."/>
        </authorList>
    </citation>
    <scope>NUCLEOTIDE SEQUENCE [LARGE SCALE GENOMIC DNA]</scope>
    <source>
        <strain evidence="3">W106-1 / CGMCC3.15140</strain>
    </source>
</reference>
<protein>
    <recommendedName>
        <fullName evidence="4">Ecp2 effector protein domain-containing protein</fullName>
    </recommendedName>
</protein>
<evidence type="ECO:0000256" key="1">
    <source>
        <dbReference type="SAM" id="SignalP"/>
    </source>
</evidence>
<evidence type="ECO:0000313" key="3">
    <source>
        <dbReference type="Proteomes" id="UP000030651"/>
    </source>
</evidence>
<proteinExistence type="predicted"/>
<dbReference type="Proteomes" id="UP000030651">
    <property type="component" value="Unassembled WGS sequence"/>
</dbReference>
<keyword evidence="3" id="KW-1185">Reference proteome</keyword>
<gene>
    <name evidence="2" type="ORF">PFICI_07053</name>
</gene>